<proteinExistence type="predicted"/>
<dbReference type="AlphaFoldDB" id="A0A0A9FG96"/>
<dbReference type="EMBL" id="GBRH01185841">
    <property type="protein sequence ID" value="JAE12055.1"/>
    <property type="molecule type" value="Transcribed_RNA"/>
</dbReference>
<name>A0A0A9FG96_ARUDO</name>
<sequence>MKILYKVNYCLILLPASIGRYINML</sequence>
<protein>
    <submittedName>
        <fullName evidence="1">Uncharacterized protein</fullName>
    </submittedName>
</protein>
<reference evidence="1" key="2">
    <citation type="journal article" date="2015" name="Data Brief">
        <title>Shoot transcriptome of the giant reed, Arundo donax.</title>
        <authorList>
            <person name="Barrero R.A."/>
            <person name="Guerrero F.D."/>
            <person name="Moolhuijzen P."/>
            <person name="Goolsby J.A."/>
            <person name="Tidwell J."/>
            <person name="Bellgard S.E."/>
            <person name="Bellgard M.I."/>
        </authorList>
    </citation>
    <scope>NUCLEOTIDE SEQUENCE</scope>
    <source>
        <tissue evidence="1">Shoot tissue taken approximately 20 cm above the soil surface</tissue>
    </source>
</reference>
<reference evidence="1" key="1">
    <citation type="submission" date="2014-09" db="EMBL/GenBank/DDBJ databases">
        <authorList>
            <person name="Magalhaes I.L.F."/>
            <person name="Oliveira U."/>
            <person name="Santos F.R."/>
            <person name="Vidigal T.H.D.A."/>
            <person name="Brescovit A.D."/>
            <person name="Santos A.J."/>
        </authorList>
    </citation>
    <scope>NUCLEOTIDE SEQUENCE</scope>
    <source>
        <tissue evidence="1">Shoot tissue taken approximately 20 cm above the soil surface</tissue>
    </source>
</reference>
<organism evidence="1">
    <name type="scientific">Arundo donax</name>
    <name type="common">Giant reed</name>
    <name type="synonym">Donax arundinaceus</name>
    <dbReference type="NCBI Taxonomy" id="35708"/>
    <lineage>
        <taxon>Eukaryota</taxon>
        <taxon>Viridiplantae</taxon>
        <taxon>Streptophyta</taxon>
        <taxon>Embryophyta</taxon>
        <taxon>Tracheophyta</taxon>
        <taxon>Spermatophyta</taxon>
        <taxon>Magnoliopsida</taxon>
        <taxon>Liliopsida</taxon>
        <taxon>Poales</taxon>
        <taxon>Poaceae</taxon>
        <taxon>PACMAD clade</taxon>
        <taxon>Arundinoideae</taxon>
        <taxon>Arundineae</taxon>
        <taxon>Arundo</taxon>
    </lineage>
</organism>
<evidence type="ECO:0000313" key="1">
    <source>
        <dbReference type="EMBL" id="JAE12055.1"/>
    </source>
</evidence>
<accession>A0A0A9FG96</accession>